<evidence type="ECO:0000259" key="1">
    <source>
        <dbReference type="Pfam" id="PF14588"/>
    </source>
</evidence>
<dbReference type="PANTHER" id="PTHR43760">
    <property type="entry name" value="ENDORIBONUCLEASE-RELATED"/>
    <property type="match status" value="1"/>
</dbReference>
<reference evidence="2 3" key="1">
    <citation type="submission" date="2022-03" db="EMBL/GenBank/DDBJ databases">
        <authorList>
            <person name="Jo J.-H."/>
            <person name="Im W.-T."/>
        </authorList>
    </citation>
    <scope>NUCLEOTIDE SEQUENCE [LARGE SCALE GENOMIC DNA]</scope>
    <source>
        <strain evidence="2 3">SM33</strain>
    </source>
</reference>
<dbReference type="Pfam" id="PF14588">
    <property type="entry name" value="YjgF_endoribonc"/>
    <property type="match status" value="1"/>
</dbReference>
<dbReference type="InterPro" id="IPR035959">
    <property type="entry name" value="RutC-like_sf"/>
</dbReference>
<gene>
    <name evidence="2" type="ORF">LZ016_15340</name>
</gene>
<evidence type="ECO:0000313" key="2">
    <source>
        <dbReference type="EMBL" id="MCH8617471.1"/>
    </source>
</evidence>
<dbReference type="RefSeq" id="WP_241448343.1">
    <property type="nucleotide sequence ID" value="NZ_JAKZHW010000002.1"/>
</dbReference>
<dbReference type="CDD" id="cd02199">
    <property type="entry name" value="YjgF_YER057c_UK114_like_1"/>
    <property type="match status" value="1"/>
</dbReference>
<organism evidence="2 3">
    <name type="scientific">Sphingomonas telluris</name>
    <dbReference type="NCBI Taxonomy" id="2907998"/>
    <lineage>
        <taxon>Bacteria</taxon>
        <taxon>Pseudomonadati</taxon>
        <taxon>Pseudomonadota</taxon>
        <taxon>Alphaproteobacteria</taxon>
        <taxon>Sphingomonadales</taxon>
        <taxon>Sphingomonadaceae</taxon>
        <taxon>Sphingomonas</taxon>
    </lineage>
</organism>
<name>A0ABS9VR79_9SPHN</name>
<keyword evidence="3" id="KW-1185">Reference proteome</keyword>
<protein>
    <submittedName>
        <fullName evidence="2">RidA family protein</fullName>
    </submittedName>
</protein>
<evidence type="ECO:0000313" key="3">
    <source>
        <dbReference type="Proteomes" id="UP001203058"/>
    </source>
</evidence>
<feature type="domain" description="Endoribonuclease L-PSP/chorismate mutase-like" evidence="1">
    <location>
        <begin position="9"/>
        <end position="126"/>
    </location>
</feature>
<sequence length="140" mass="14936">MSDRPPEPVGLYEPFTRLGPVVFVSAISSARDGQLITGKVGADIDFAHAQAAATRAAENLLSVIVDAAERDPSRIKKILLLRGYVNATEDFAQVHKVVDAASEFLIEKLGEKGRHARTSLGCATLPNGNTVTLEAVVLLK</sequence>
<dbReference type="PANTHER" id="PTHR43760:SF1">
    <property type="entry name" value="ENDORIBONUCLEASE L-PSP_CHORISMATE MUTASE-LIKE DOMAIN-CONTAINING PROTEIN"/>
    <property type="match status" value="1"/>
</dbReference>
<dbReference type="Proteomes" id="UP001203058">
    <property type="component" value="Unassembled WGS sequence"/>
</dbReference>
<proteinExistence type="predicted"/>
<dbReference type="InterPro" id="IPR013813">
    <property type="entry name" value="Endoribo_LPSP/chorism_mut-like"/>
</dbReference>
<comment type="caution">
    <text evidence="2">The sequence shown here is derived from an EMBL/GenBank/DDBJ whole genome shotgun (WGS) entry which is preliminary data.</text>
</comment>
<dbReference type="SUPFAM" id="SSF55298">
    <property type="entry name" value="YjgF-like"/>
    <property type="match status" value="1"/>
</dbReference>
<dbReference type="Gene3D" id="3.30.1330.40">
    <property type="entry name" value="RutC-like"/>
    <property type="match status" value="1"/>
</dbReference>
<accession>A0ABS9VR79</accession>
<dbReference type="EMBL" id="JAKZHW010000002">
    <property type="protein sequence ID" value="MCH8617471.1"/>
    <property type="molecule type" value="Genomic_DNA"/>
</dbReference>